<dbReference type="PANTHER" id="PTHR12526:SF510">
    <property type="entry name" value="D-INOSITOL 3-PHOSPHATE GLYCOSYLTRANSFERASE"/>
    <property type="match status" value="1"/>
</dbReference>
<dbReference type="SUPFAM" id="SSF53756">
    <property type="entry name" value="UDP-Glycosyltransferase/glycogen phosphorylase"/>
    <property type="match status" value="1"/>
</dbReference>
<dbReference type="RefSeq" id="WP_243859701.1">
    <property type="nucleotide sequence ID" value="NZ_FOWW01000008.1"/>
</dbReference>
<dbReference type="InterPro" id="IPR028098">
    <property type="entry name" value="Glyco_trans_4-like_N"/>
</dbReference>
<accession>A0A1I5Z6Y7</accession>
<gene>
    <name evidence="5" type="ORF">SAMN05421810_108279</name>
</gene>
<dbReference type="Gene3D" id="3.40.50.2000">
    <property type="entry name" value="Glycogen Phosphorylase B"/>
    <property type="match status" value="2"/>
</dbReference>
<name>A0A1I5Z6Y7_9PSEU</name>
<protein>
    <submittedName>
        <fullName evidence="5">Uncharacterized protein</fullName>
    </submittedName>
</protein>
<reference evidence="6" key="1">
    <citation type="submission" date="2016-10" db="EMBL/GenBank/DDBJ databases">
        <authorList>
            <person name="Varghese N."/>
            <person name="Submissions S."/>
        </authorList>
    </citation>
    <scope>NUCLEOTIDE SEQUENCE [LARGE SCALE GENOMIC DNA]</scope>
    <source>
        <strain evidence="6">CGMCC 4.5579</strain>
    </source>
</reference>
<dbReference type="Proteomes" id="UP000198727">
    <property type="component" value="Unassembled WGS sequence"/>
</dbReference>
<sequence>MSELASEPVTIAGGRSVLLAHGSAELYGSDRMVVESVAAMVDAGWRVVVTVPGEGPLLPAVRAAGARVARCPVPVLRKAALRPAGLARLALDAARAVRPMLRLLRAERPDLIYVNTVTVPLWLPLARARRVPVLAHVHEAEEAVPAVVRVGLAAPLLAAGRVLVNSAATEATLARALPPLRGRVRRIDNGVAGPARPLGPAATPREPARVLLVGRLSPRKGVDVAVDAVALLRRAGRNVRLDVLGSVFPGYEWYERAVRDRITAAGLADAVRLRGFSADVWPAYADADLAVVPSRVEPFGNTAVEAQLAGVPVVVSDAQGLPETVGHGRHGLVVAAGDPAALAGGIAAVLDDWPVARERALAARAAAAERFAPRRYRQRVAAAVEELAGSRPAPQ</sequence>
<evidence type="ECO:0000259" key="3">
    <source>
        <dbReference type="Pfam" id="PF00534"/>
    </source>
</evidence>
<evidence type="ECO:0000259" key="4">
    <source>
        <dbReference type="Pfam" id="PF13579"/>
    </source>
</evidence>
<evidence type="ECO:0000313" key="5">
    <source>
        <dbReference type="EMBL" id="SFQ52228.1"/>
    </source>
</evidence>
<organism evidence="5 6">
    <name type="scientific">Amycolatopsis arida</name>
    <dbReference type="NCBI Taxonomy" id="587909"/>
    <lineage>
        <taxon>Bacteria</taxon>
        <taxon>Bacillati</taxon>
        <taxon>Actinomycetota</taxon>
        <taxon>Actinomycetes</taxon>
        <taxon>Pseudonocardiales</taxon>
        <taxon>Pseudonocardiaceae</taxon>
        <taxon>Amycolatopsis</taxon>
    </lineage>
</organism>
<dbReference type="EMBL" id="FOWW01000008">
    <property type="protein sequence ID" value="SFQ52228.1"/>
    <property type="molecule type" value="Genomic_DNA"/>
</dbReference>
<dbReference type="Pfam" id="PF13579">
    <property type="entry name" value="Glyco_trans_4_4"/>
    <property type="match status" value="1"/>
</dbReference>
<keyword evidence="6" id="KW-1185">Reference proteome</keyword>
<proteinExistence type="predicted"/>
<keyword evidence="2" id="KW-0808">Transferase</keyword>
<dbReference type="AlphaFoldDB" id="A0A1I5Z6Y7"/>
<evidence type="ECO:0000256" key="2">
    <source>
        <dbReference type="ARBA" id="ARBA00022679"/>
    </source>
</evidence>
<dbReference type="InterPro" id="IPR001296">
    <property type="entry name" value="Glyco_trans_1"/>
</dbReference>
<dbReference type="CDD" id="cd03801">
    <property type="entry name" value="GT4_PimA-like"/>
    <property type="match status" value="1"/>
</dbReference>
<dbReference type="STRING" id="587909.SAMN05421810_108279"/>
<evidence type="ECO:0000313" key="6">
    <source>
        <dbReference type="Proteomes" id="UP000198727"/>
    </source>
</evidence>
<evidence type="ECO:0000256" key="1">
    <source>
        <dbReference type="ARBA" id="ARBA00022676"/>
    </source>
</evidence>
<dbReference type="GO" id="GO:0016757">
    <property type="term" value="F:glycosyltransferase activity"/>
    <property type="evidence" value="ECO:0007669"/>
    <property type="project" value="UniProtKB-KW"/>
</dbReference>
<keyword evidence="1" id="KW-0328">Glycosyltransferase</keyword>
<dbReference type="Pfam" id="PF00534">
    <property type="entry name" value="Glycos_transf_1"/>
    <property type="match status" value="1"/>
</dbReference>
<dbReference type="PANTHER" id="PTHR12526">
    <property type="entry name" value="GLYCOSYLTRANSFERASE"/>
    <property type="match status" value="1"/>
</dbReference>
<feature type="domain" description="Glycosyltransferase subfamily 4-like N-terminal" evidence="4">
    <location>
        <begin position="28"/>
        <end position="190"/>
    </location>
</feature>
<feature type="domain" description="Glycosyl transferase family 1" evidence="3">
    <location>
        <begin position="204"/>
        <end position="358"/>
    </location>
</feature>